<accession>A0A6A6BWP1</accession>
<evidence type="ECO:0000313" key="2">
    <source>
        <dbReference type="EMBL" id="KAF2159197.1"/>
    </source>
</evidence>
<evidence type="ECO:0000256" key="1">
    <source>
        <dbReference type="SAM" id="MobiDB-lite"/>
    </source>
</evidence>
<feature type="compositionally biased region" description="Pro residues" evidence="1">
    <location>
        <begin position="314"/>
        <end position="331"/>
    </location>
</feature>
<sequence length="717" mass="80616">MAARQNSNTSPNDFDISIEEIIFSCGICQATVSEIYADKDKVHALSSSGDESAIIPKLWIADCSHVFCGKHLEGGGAPFHSKHEPPKAACPICVSERKPGHEEKRSLYAIRGLGKGEYDETVPDSYLRVPPMKLDSSDPALDAMRFQYSHLVRYAKMVTKSWKVAEKKRHAMEHTLSKERKQWRTQDAELNKRIADLEQKETRLNGWEQRKAMIDHYMKMVTKMSEDIAVMRGQLLELGYQVPDAQYAFYQNDNNLKHAPQPAKQKTRSATLAASSSSCKRKHPTVHGDYADEEVDHDKENHARLQRNDSRELMPPPLHKSRPAQPPPMPNRRPEQTQPRRHQSSQLPVQVYEDGRWHGTQADVTMADEYEAHPSTNAHRGEYHDHRALPLRVTQAPPRVRGFERAAPSQDPRRGFLDRHDPSGPAQKTPPDLMSVPARRTNDQIYDILQVETDRFPPPETHASQISNFSNIYFESGRGPQQHMRQAYSPSNDPSVPRPRPIARQSQILSTPSLRKPLEPVAGPAASPFFASRGLQQRSDAIQRSLALGSIVQKPYPPPTREGTMGRPVLSTPRAPIQPSYQSREMPPPSAFGSQAHMRSSLPRGHHQYAAPSQLGPASSSQAHSFSERVYQRHDMTPLQPPRQPMEDVQHGRLTLPPSRSRAVPIASQDSQLSMIPGARGAAPSHNIHARQDFASTNDRLRYGPSFAGARRPVQRR</sequence>
<proteinExistence type="predicted"/>
<protein>
    <submittedName>
        <fullName evidence="2">Uncharacterized protein</fullName>
    </submittedName>
</protein>
<dbReference type="OrthoDB" id="5410764at2759"/>
<name>A0A6A6BWP1_ZASCE</name>
<evidence type="ECO:0000313" key="3">
    <source>
        <dbReference type="Proteomes" id="UP000799537"/>
    </source>
</evidence>
<feature type="region of interest" description="Disordered" evidence="1">
    <location>
        <begin position="404"/>
        <end position="436"/>
    </location>
</feature>
<feature type="compositionally biased region" description="Low complexity" evidence="1">
    <location>
        <begin position="269"/>
        <end position="278"/>
    </location>
</feature>
<feature type="region of interest" description="Disordered" evidence="1">
    <location>
        <begin position="694"/>
        <end position="717"/>
    </location>
</feature>
<dbReference type="Proteomes" id="UP000799537">
    <property type="component" value="Unassembled WGS sequence"/>
</dbReference>
<gene>
    <name evidence="2" type="ORF">M409DRAFT_30337</name>
</gene>
<feature type="region of interest" description="Disordered" evidence="1">
    <location>
        <begin position="550"/>
        <end position="625"/>
    </location>
</feature>
<keyword evidence="3" id="KW-1185">Reference proteome</keyword>
<dbReference type="AlphaFoldDB" id="A0A6A6BWP1"/>
<feature type="compositionally biased region" description="Basic and acidic residues" evidence="1">
    <location>
        <begin position="411"/>
        <end position="422"/>
    </location>
</feature>
<dbReference type="RefSeq" id="XP_033660086.1">
    <property type="nucleotide sequence ID" value="XM_033809876.1"/>
</dbReference>
<organism evidence="2 3">
    <name type="scientific">Zasmidium cellare ATCC 36951</name>
    <dbReference type="NCBI Taxonomy" id="1080233"/>
    <lineage>
        <taxon>Eukaryota</taxon>
        <taxon>Fungi</taxon>
        <taxon>Dikarya</taxon>
        <taxon>Ascomycota</taxon>
        <taxon>Pezizomycotina</taxon>
        <taxon>Dothideomycetes</taxon>
        <taxon>Dothideomycetidae</taxon>
        <taxon>Mycosphaerellales</taxon>
        <taxon>Mycosphaerellaceae</taxon>
        <taxon>Zasmidium</taxon>
    </lineage>
</organism>
<dbReference type="EMBL" id="ML993641">
    <property type="protein sequence ID" value="KAF2159197.1"/>
    <property type="molecule type" value="Genomic_DNA"/>
</dbReference>
<feature type="region of interest" description="Disordered" evidence="1">
    <location>
        <begin position="474"/>
        <end position="500"/>
    </location>
</feature>
<feature type="region of interest" description="Disordered" evidence="1">
    <location>
        <begin position="256"/>
        <end position="347"/>
    </location>
</feature>
<dbReference type="GeneID" id="54563148"/>
<feature type="compositionally biased region" description="Basic and acidic residues" evidence="1">
    <location>
        <begin position="296"/>
        <end position="312"/>
    </location>
</feature>
<reference evidence="2" key="1">
    <citation type="journal article" date="2020" name="Stud. Mycol.">
        <title>101 Dothideomycetes genomes: a test case for predicting lifestyles and emergence of pathogens.</title>
        <authorList>
            <person name="Haridas S."/>
            <person name="Albert R."/>
            <person name="Binder M."/>
            <person name="Bloem J."/>
            <person name="Labutti K."/>
            <person name="Salamov A."/>
            <person name="Andreopoulos B."/>
            <person name="Baker S."/>
            <person name="Barry K."/>
            <person name="Bills G."/>
            <person name="Bluhm B."/>
            <person name="Cannon C."/>
            <person name="Castanera R."/>
            <person name="Culley D."/>
            <person name="Daum C."/>
            <person name="Ezra D."/>
            <person name="Gonzalez J."/>
            <person name="Henrissat B."/>
            <person name="Kuo A."/>
            <person name="Liang C."/>
            <person name="Lipzen A."/>
            <person name="Lutzoni F."/>
            <person name="Magnuson J."/>
            <person name="Mondo S."/>
            <person name="Nolan M."/>
            <person name="Ohm R."/>
            <person name="Pangilinan J."/>
            <person name="Park H.-J."/>
            <person name="Ramirez L."/>
            <person name="Alfaro M."/>
            <person name="Sun H."/>
            <person name="Tritt A."/>
            <person name="Yoshinaga Y."/>
            <person name="Zwiers L.-H."/>
            <person name="Turgeon B."/>
            <person name="Goodwin S."/>
            <person name="Spatafora J."/>
            <person name="Crous P."/>
            <person name="Grigoriev I."/>
        </authorList>
    </citation>
    <scope>NUCLEOTIDE SEQUENCE</scope>
    <source>
        <strain evidence="2">ATCC 36951</strain>
    </source>
</reference>
<feature type="compositionally biased region" description="Polar residues" evidence="1">
    <location>
        <begin position="616"/>
        <end position="625"/>
    </location>
</feature>